<accession>A0A381VD39</accession>
<name>A0A381VD39_9ZZZZ</name>
<keyword evidence="3 6" id="KW-0812">Transmembrane</keyword>
<evidence type="ECO:0000256" key="6">
    <source>
        <dbReference type="SAM" id="Phobius"/>
    </source>
</evidence>
<dbReference type="InterPro" id="IPR043428">
    <property type="entry name" value="LivM-like"/>
</dbReference>
<feature type="non-terminal residue" evidence="7">
    <location>
        <position position="91"/>
    </location>
</feature>
<dbReference type="Pfam" id="PF02653">
    <property type="entry name" value="BPD_transp_2"/>
    <property type="match status" value="1"/>
</dbReference>
<proteinExistence type="predicted"/>
<evidence type="ECO:0008006" key="8">
    <source>
        <dbReference type="Google" id="ProtNLM"/>
    </source>
</evidence>
<keyword evidence="2" id="KW-1003">Cell membrane</keyword>
<comment type="subcellular location">
    <subcellularLocation>
        <location evidence="1">Cell membrane</location>
        <topology evidence="1">Multi-pass membrane protein</topology>
    </subcellularLocation>
</comment>
<evidence type="ECO:0000313" key="7">
    <source>
        <dbReference type="EMBL" id="SVA38270.1"/>
    </source>
</evidence>
<organism evidence="7">
    <name type="scientific">marine metagenome</name>
    <dbReference type="NCBI Taxonomy" id="408172"/>
    <lineage>
        <taxon>unclassified sequences</taxon>
        <taxon>metagenomes</taxon>
        <taxon>ecological metagenomes</taxon>
    </lineage>
</organism>
<evidence type="ECO:0000256" key="3">
    <source>
        <dbReference type="ARBA" id="ARBA00022692"/>
    </source>
</evidence>
<dbReference type="InterPro" id="IPR001851">
    <property type="entry name" value="ABC_transp_permease"/>
</dbReference>
<evidence type="ECO:0000256" key="1">
    <source>
        <dbReference type="ARBA" id="ARBA00004651"/>
    </source>
</evidence>
<dbReference type="GO" id="GO:0015658">
    <property type="term" value="F:branched-chain amino acid transmembrane transporter activity"/>
    <property type="evidence" value="ECO:0007669"/>
    <property type="project" value="InterPro"/>
</dbReference>
<gene>
    <name evidence="7" type="ORF">METZ01_LOCUS91124</name>
</gene>
<dbReference type="PANTHER" id="PTHR30482">
    <property type="entry name" value="HIGH-AFFINITY BRANCHED-CHAIN AMINO ACID TRANSPORT SYSTEM PERMEASE"/>
    <property type="match status" value="1"/>
</dbReference>
<reference evidence="7" key="1">
    <citation type="submission" date="2018-05" db="EMBL/GenBank/DDBJ databases">
        <authorList>
            <person name="Lanie J.A."/>
            <person name="Ng W.-L."/>
            <person name="Kazmierczak K.M."/>
            <person name="Andrzejewski T.M."/>
            <person name="Davidsen T.M."/>
            <person name="Wayne K.J."/>
            <person name="Tettelin H."/>
            <person name="Glass J.I."/>
            <person name="Rusch D."/>
            <person name="Podicherti R."/>
            <person name="Tsui H.-C.T."/>
            <person name="Winkler M.E."/>
        </authorList>
    </citation>
    <scope>NUCLEOTIDE SEQUENCE</scope>
</reference>
<evidence type="ECO:0000256" key="2">
    <source>
        <dbReference type="ARBA" id="ARBA00022475"/>
    </source>
</evidence>
<dbReference type="PANTHER" id="PTHR30482:SF10">
    <property type="entry name" value="HIGH-AFFINITY BRANCHED-CHAIN AMINO ACID TRANSPORT PROTEIN BRAE"/>
    <property type="match status" value="1"/>
</dbReference>
<keyword evidence="5 6" id="KW-0472">Membrane</keyword>
<protein>
    <recommendedName>
        <fullName evidence="8">Branched-chain amino acid ABC transporter permease</fullName>
    </recommendedName>
</protein>
<evidence type="ECO:0000256" key="4">
    <source>
        <dbReference type="ARBA" id="ARBA00022989"/>
    </source>
</evidence>
<dbReference type="EMBL" id="UINC01008507">
    <property type="protein sequence ID" value="SVA38270.1"/>
    <property type="molecule type" value="Genomic_DNA"/>
</dbReference>
<sequence>MLYRESGQFKTSYKADMAIFPIRQDRWGVIAVLILAVVIVPLGASEHVIVGYLTPFLIWSIAAIGLNLLTGYAGQLSLGHGAFMAVGAYSA</sequence>
<dbReference type="GO" id="GO:0005886">
    <property type="term" value="C:plasma membrane"/>
    <property type="evidence" value="ECO:0007669"/>
    <property type="project" value="UniProtKB-SubCell"/>
</dbReference>
<dbReference type="AlphaFoldDB" id="A0A381VD39"/>
<feature type="transmembrane region" description="Helical" evidence="6">
    <location>
        <begin position="27"/>
        <end position="44"/>
    </location>
</feature>
<evidence type="ECO:0000256" key="5">
    <source>
        <dbReference type="ARBA" id="ARBA00023136"/>
    </source>
</evidence>
<keyword evidence="4 6" id="KW-1133">Transmembrane helix</keyword>
<feature type="transmembrane region" description="Helical" evidence="6">
    <location>
        <begin position="56"/>
        <end position="74"/>
    </location>
</feature>